<comment type="caution">
    <text evidence="5">The sequence shown here is derived from an EMBL/GenBank/DDBJ whole genome shotgun (WGS) entry which is preliminary data.</text>
</comment>
<keyword evidence="6" id="KW-1185">Reference proteome</keyword>
<dbReference type="InterPro" id="IPR011051">
    <property type="entry name" value="RmlC_Cupin_sf"/>
</dbReference>
<evidence type="ECO:0000256" key="1">
    <source>
        <dbReference type="ARBA" id="ARBA00023015"/>
    </source>
</evidence>
<dbReference type="InterPro" id="IPR001387">
    <property type="entry name" value="Cro/C1-type_HTH"/>
</dbReference>
<reference evidence="5 6" key="1">
    <citation type="submission" date="2021-03" db="EMBL/GenBank/DDBJ databases">
        <title>Genomic Encyclopedia of Type Strains, Phase IV (KMG-IV): sequencing the most valuable type-strain genomes for metagenomic binning, comparative biology and taxonomic classification.</title>
        <authorList>
            <person name="Goeker M."/>
        </authorList>
    </citation>
    <scope>NUCLEOTIDE SEQUENCE [LARGE SCALE GENOMIC DNA]</scope>
    <source>
        <strain evidence="5 6">DSM 28783</strain>
    </source>
</reference>
<dbReference type="SMART" id="SM00530">
    <property type="entry name" value="HTH_XRE"/>
    <property type="match status" value="1"/>
</dbReference>
<dbReference type="RefSeq" id="WP_209700939.1">
    <property type="nucleotide sequence ID" value="NZ_JAGGLM010000002.1"/>
</dbReference>
<dbReference type="SUPFAM" id="SSF51182">
    <property type="entry name" value="RmlC-like cupins"/>
    <property type="match status" value="1"/>
</dbReference>
<evidence type="ECO:0000256" key="3">
    <source>
        <dbReference type="ARBA" id="ARBA00023163"/>
    </source>
</evidence>
<dbReference type="PANTHER" id="PTHR46797:SF23">
    <property type="entry name" value="HTH-TYPE TRANSCRIPTIONAL REGULATOR SUTR"/>
    <property type="match status" value="1"/>
</dbReference>
<name>A0ABS4KPN7_9CLOT</name>
<accession>A0ABS4KPN7</accession>
<keyword evidence="1" id="KW-0805">Transcription regulation</keyword>
<dbReference type="InterPro" id="IPR050807">
    <property type="entry name" value="TransReg_Diox_bact_type"/>
</dbReference>
<dbReference type="InterPro" id="IPR010982">
    <property type="entry name" value="Lambda_DNA-bd_dom_sf"/>
</dbReference>
<dbReference type="EMBL" id="JAGGLM010000002">
    <property type="protein sequence ID" value="MBP2032007.1"/>
    <property type="molecule type" value="Genomic_DNA"/>
</dbReference>
<evidence type="ECO:0000259" key="4">
    <source>
        <dbReference type="PROSITE" id="PS50943"/>
    </source>
</evidence>
<dbReference type="PROSITE" id="PS50943">
    <property type="entry name" value="HTH_CROC1"/>
    <property type="match status" value="1"/>
</dbReference>
<feature type="domain" description="HTH cro/C1-type" evidence="4">
    <location>
        <begin position="12"/>
        <end position="66"/>
    </location>
</feature>
<gene>
    <name evidence="5" type="ORF">J2Z42_000672</name>
</gene>
<organism evidence="5 6">
    <name type="scientific">Clostridium algifaecis</name>
    <dbReference type="NCBI Taxonomy" id="1472040"/>
    <lineage>
        <taxon>Bacteria</taxon>
        <taxon>Bacillati</taxon>
        <taxon>Bacillota</taxon>
        <taxon>Clostridia</taxon>
        <taxon>Eubacteriales</taxon>
        <taxon>Clostridiaceae</taxon>
        <taxon>Clostridium</taxon>
    </lineage>
</organism>
<dbReference type="InterPro" id="IPR013096">
    <property type="entry name" value="Cupin_2"/>
</dbReference>
<proteinExistence type="predicted"/>
<dbReference type="Proteomes" id="UP001519307">
    <property type="component" value="Unassembled WGS sequence"/>
</dbReference>
<keyword evidence="3" id="KW-0804">Transcription</keyword>
<dbReference type="CDD" id="cd02209">
    <property type="entry name" value="cupin_XRE_C"/>
    <property type="match status" value="1"/>
</dbReference>
<dbReference type="Gene3D" id="1.10.260.40">
    <property type="entry name" value="lambda repressor-like DNA-binding domains"/>
    <property type="match status" value="1"/>
</dbReference>
<dbReference type="PANTHER" id="PTHR46797">
    <property type="entry name" value="HTH-TYPE TRANSCRIPTIONAL REGULATOR"/>
    <property type="match status" value="1"/>
</dbReference>
<dbReference type="Pfam" id="PF01381">
    <property type="entry name" value="HTH_3"/>
    <property type="match status" value="1"/>
</dbReference>
<dbReference type="CDD" id="cd00093">
    <property type="entry name" value="HTH_XRE"/>
    <property type="match status" value="1"/>
</dbReference>
<keyword evidence="2" id="KW-0238">DNA-binding</keyword>
<dbReference type="Pfam" id="PF07883">
    <property type="entry name" value="Cupin_2"/>
    <property type="match status" value="1"/>
</dbReference>
<protein>
    <submittedName>
        <fullName evidence="5">Transcriptional regulator with XRE-family HTH domain</fullName>
    </submittedName>
</protein>
<evidence type="ECO:0000313" key="6">
    <source>
        <dbReference type="Proteomes" id="UP001519307"/>
    </source>
</evidence>
<dbReference type="SUPFAM" id="SSF47413">
    <property type="entry name" value="lambda repressor-like DNA-binding domains"/>
    <property type="match status" value="1"/>
</dbReference>
<evidence type="ECO:0000256" key="2">
    <source>
        <dbReference type="ARBA" id="ARBA00023125"/>
    </source>
</evidence>
<dbReference type="Gene3D" id="2.60.120.10">
    <property type="entry name" value="Jelly Rolls"/>
    <property type="match status" value="1"/>
</dbReference>
<evidence type="ECO:0000313" key="5">
    <source>
        <dbReference type="EMBL" id="MBP2032007.1"/>
    </source>
</evidence>
<dbReference type="InterPro" id="IPR014710">
    <property type="entry name" value="RmlC-like_jellyroll"/>
</dbReference>
<sequence length="184" mass="21010">MEDLNSLIATNFKKIREDRKLSLDKVSELTGISKSLLGQIERGKSNPTVTTVSKIAYGLKIQVAKLITTQKANTTVMHKVNIKPLTEDDGKYKLYPFFPYEDGRCFELYTLEIEKGGYLKADPHIDNTEEFLTIFRGEITIKVNDEKYIIKDGDSIRFKADKPHSYRNTGCTLAEIDLIVYRHA</sequence>